<dbReference type="InterPro" id="IPR010652">
    <property type="entry name" value="DUF1232"/>
</dbReference>
<organism evidence="7 8">
    <name type="scientific">Cytobacillus firmus</name>
    <name type="common">Bacillus firmus</name>
    <dbReference type="NCBI Taxonomy" id="1399"/>
    <lineage>
        <taxon>Bacteria</taxon>
        <taxon>Bacillati</taxon>
        <taxon>Bacillota</taxon>
        <taxon>Bacilli</taxon>
        <taxon>Bacillales</taxon>
        <taxon>Bacillaceae</taxon>
        <taxon>Cytobacillus</taxon>
    </lineage>
</organism>
<dbReference type="AlphaFoldDB" id="A0A366JFE9"/>
<evidence type="ECO:0000313" key="7">
    <source>
        <dbReference type="EMBL" id="RBP85487.1"/>
    </source>
</evidence>
<evidence type="ECO:0000256" key="3">
    <source>
        <dbReference type="ARBA" id="ARBA00022989"/>
    </source>
</evidence>
<feature type="transmembrane region" description="Helical" evidence="5">
    <location>
        <begin position="100"/>
        <end position="122"/>
    </location>
</feature>
<protein>
    <submittedName>
        <fullName evidence="7">Uncharacterized protein DUF1232</fullName>
    </submittedName>
</protein>
<evidence type="ECO:0000256" key="5">
    <source>
        <dbReference type="SAM" id="Phobius"/>
    </source>
</evidence>
<feature type="domain" description="DUF1232" evidence="6">
    <location>
        <begin position="31"/>
        <end position="67"/>
    </location>
</feature>
<sequence>MEKIKAWAKNLKRQVFILYFAYKDERAPWYAKAFTACVVVYAFSPIDLILDFIPILGYLDDVIIVPLGIMFALKMIPKNVMSDCKVKAEEMMKNGKPKNWIVGSLIVLIWSLIILCLIVKAYQLFN</sequence>
<keyword evidence="4 5" id="KW-0472">Membrane</keyword>
<dbReference type="EMBL" id="QNSF01000040">
    <property type="protein sequence ID" value="RBP85487.1"/>
    <property type="molecule type" value="Genomic_DNA"/>
</dbReference>
<proteinExistence type="predicted"/>
<comment type="subcellular location">
    <subcellularLocation>
        <location evidence="1">Endomembrane system</location>
        <topology evidence="1">Multi-pass membrane protein</topology>
    </subcellularLocation>
</comment>
<comment type="caution">
    <text evidence="7">The sequence shown here is derived from an EMBL/GenBank/DDBJ whole genome shotgun (WGS) entry which is preliminary data.</text>
</comment>
<evidence type="ECO:0000313" key="8">
    <source>
        <dbReference type="Proteomes" id="UP000252731"/>
    </source>
</evidence>
<keyword evidence="8" id="KW-1185">Reference proteome</keyword>
<keyword evidence="3 5" id="KW-1133">Transmembrane helix</keyword>
<gene>
    <name evidence="7" type="ORF">DFO70_1402</name>
</gene>
<accession>A0A366JFE9</accession>
<dbReference type="GO" id="GO:0012505">
    <property type="term" value="C:endomembrane system"/>
    <property type="evidence" value="ECO:0007669"/>
    <property type="project" value="UniProtKB-SubCell"/>
</dbReference>
<feature type="transmembrane region" description="Helical" evidence="5">
    <location>
        <begin position="29"/>
        <end position="46"/>
    </location>
</feature>
<evidence type="ECO:0000256" key="4">
    <source>
        <dbReference type="ARBA" id="ARBA00023136"/>
    </source>
</evidence>
<dbReference type="Pfam" id="PF06803">
    <property type="entry name" value="DUF1232"/>
    <property type="match status" value="1"/>
</dbReference>
<evidence type="ECO:0000256" key="1">
    <source>
        <dbReference type="ARBA" id="ARBA00004127"/>
    </source>
</evidence>
<dbReference type="OrthoDB" id="9800202at2"/>
<reference evidence="7 8" key="1">
    <citation type="submission" date="2018-06" db="EMBL/GenBank/DDBJ databases">
        <title>Freshwater and sediment microbial communities from various areas in North America, analyzing microbe dynamics in response to fracking.</title>
        <authorList>
            <person name="Lamendella R."/>
        </authorList>
    </citation>
    <scope>NUCLEOTIDE SEQUENCE [LARGE SCALE GENOMIC DNA]</scope>
    <source>
        <strain evidence="7 8">14_TX</strain>
    </source>
</reference>
<evidence type="ECO:0000259" key="6">
    <source>
        <dbReference type="Pfam" id="PF06803"/>
    </source>
</evidence>
<name>A0A366JFE9_CYTFI</name>
<keyword evidence="2 5" id="KW-0812">Transmembrane</keyword>
<dbReference type="Proteomes" id="UP000252731">
    <property type="component" value="Unassembled WGS sequence"/>
</dbReference>
<evidence type="ECO:0000256" key="2">
    <source>
        <dbReference type="ARBA" id="ARBA00022692"/>
    </source>
</evidence>
<dbReference type="RefSeq" id="WP_113885793.1">
    <property type="nucleotide sequence ID" value="NZ_QNSF01000040.1"/>
</dbReference>
<feature type="transmembrane region" description="Helical" evidence="5">
    <location>
        <begin position="52"/>
        <end position="73"/>
    </location>
</feature>